<dbReference type="AlphaFoldDB" id="A0A9X3EUN7"/>
<organism evidence="1 2">
    <name type="scientific">Nannocystis pusilla</name>
    <dbReference type="NCBI Taxonomy" id="889268"/>
    <lineage>
        <taxon>Bacteria</taxon>
        <taxon>Pseudomonadati</taxon>
        <taxon>Myxococcota</taxon>
        <taxon>Polyangia</taxon>
        <taxon>Nannocystales</taxon>
        <taxon>Nannocystaceae</taxon>
        <taxon>Nannocystis</taxon>
    </lineage>
</organism>
<comment type="caution">
    <text evidence="1">The sequence shown here is derived from an EMBL/GenBank/DDBJ whole genome shotgun (WGS) entry which is preliminary data.</text>
</comment>
<dbReference type="RefSeq" id="WP_267773651.1">
    <property type="nucleotide sequence ID" value="NZ_JAPNKE010000002.1"/>
</dbReference>
<dbReference type="PROSITE" id="PS51318">
    <property type="entry name" value="TAT"/>
    <property type="match status" value="1"/>
</dbReference>
<reference evidence="1" key="1">
    <citation type="submission" date="2022-11" db="EMBL/GenBank/DDBJ databases">
        <title>Minimal conservation of predation-associated metabolite biosynthetic gene clusters underscores biosynthetic potential of Myxococcota including descriptions for ten novel species: Archangium lansinium sp. nov., Myxococcus landrumus sp. nov., Nannocystis bai.</title>
        <authorList>
            <person name="Ahearne A."/>
            <person name="Stevens C."/>
            <person name="Phillips K."/>
        </authorList>
    </citation>
    <scope>NUCLEOTIDE SEQUENCE</scope>
    <source>
        <strain evidence="1">Na p29</strain>
    </source>
</reference>
<dbReference type="Proteomes" id="UP001150924">
    <property type="component" value="Unassembled WGS sequence"/>
</dbReference>
<protein>
    <submittedName>
        <fullName evidence="1">Uncharacterized protein</fullName>
    </submittedName>
</protein>
<dbReference type="InterPro" id="IPR006311">
    <property type="entry name" value="TAT_signal"/>
</dbReference>
<dbReference type="EMBL" id="JAPNKE010000002">
    <property type="protein sequence ID" value="MCY1010622.1"/>
    <property type="molecule type" value="Genomic_DNA"/>
</dbReference>
<proteinExistence type="predicted"/>
<evidence type="ECO:0000313" key="2">
    <source>
        <dbReference type="Proteomes" id="UP001150924"/>
    </source>
</evidence>
<gene>
    <name evidence="1" type="ORF">OV079_34670</name>
</gene>
<sequence>MKSATRRGLSRRALLAGGVALGLPFLDVMRPRARAAEAMRPRRLLCYFVPNGVRGDAWFPAPDPSCSSRPRWPRSRR</sequence>
<name>A0A9X3EUN7_9BACT</name>
<evidence type="ECO:0000313" key="1">
    <source>
        <dbReference type="EMBL" id="MCY1010622.1"/>
    </source>
</evidence>
<accession>A0A9X3EUN7</accession>
<keyword evidence="2" id="KW-1185">Reference proteome</keyword>